<protein>
    <submittedName>
        <fullName evidence="4">AbrB/MazE/SpoVT family DNA-binding domain-containing protein</fullName>
    </submittedName>
</protein>
<reference evidence="4 5" key="1">
    <citation type="submission" date="2024-01" db="EMBL/GenBank/DDBJ databases">
        <title>Multi-omics insights into the function and evolution of sodium benzoate biodegradation pathways in Benzoatithermus flavus gen. nov., sp. nov. from hot spring.</title>
        <authorList>
            <person name="Hu C.-J."/>
            <person name="Li W.-J."/>
        </authorList>
    </citation>
    <scope>NUCLEOTIDE SEQUENCE [LARGE SCALE GENOMIC DNA]</scope>
    <source>
        <strain evidence="4 5">SYSU G07066</strain>
    </source>
</reference>
<accession>A0ABU8XPD6</accession>
<sequence length="86" mass="9544">MATATMTSKGQLTVPKEIRDQLGLKPGDKVELVPSGDDRVVMRKRRTIELKELFGILPAGTVPLTLEGIDDAIAEEILEKDRRSRE</sequence>
<evidence type="ECO:0000259" key="3">
    <source>
        <dbReference type="PROSITE" id="PS51740"/>
    </source>
</evidence>
<dbReference type="Gene3D" id="2.10.260.10">
    <property type="match status" value="1"/>
</dbReference>
<gene>
    <name evidence="4" type="ORF">U1T56_07930</name>
</gene>
<dbReference type="EMBL" id="JBBLZC010000006">
    <property type="protein sequence ID" value="MEK0083076.1"/>
    <property type="molecule type" value="Genomic_DNA"/>
</dbReference>
<feature type="domain" description="SpoVT-AbrB" evidence="3">
    <location>
        <begin position="1"/>
        <end position="47"/>
    </location>
</feature>
<evidence type="ECO:0000256" key="2">
    <source>
        <dbReference type="SAM" id="MobiDB-lite"/>
    </source>
</evidence>
<name>A0ABU8XPD6_9PROT</name>
<evidence type="ECO:0000313" key="4">
    <source>
        <dbReference type="EMBL" id="MEK0083076.1"/>
    </source>
</evidence>
<keyword evidence="5" id="KW-1185">Reference proteome</keyword>
<dbReference type="NCBIfam" id="TIGR01439">
    <property type="entry name" value="lp_hng_hel_AbrB"/>
    <property type="match status" value="1"/>
</dbReference>
<dbReference type="Proteomes" id="UP001375743">
    <property type="component" value="Unassembled WGS sequence"/>
</dbReference>
<dbReference type="SUPFAM" id="SSF89447">
    <property type="entry name" value="AbrB/MazE/MraZ-like"/>
    <property type="match status" value="1"/>
</dbReference>
<comment type="caution">
    <text evidence="4">The sequence shown here is derived from an EMBL/GenBank/DDBJ whole genome shotgun (WGS) entry which is preliminary data.</text>
</comment>
<dbReference type="InterPro" id="IPR007159">
    <property type="entry name" value="SpoVT-AbrB_dom"/>
</dbReference>
<dbReference type="Pfam" id="PF04014">
    <property type="entry name" value="MazE_antitoxin"/>
    <property type="match status" value="1"/>
</dbReference>
<feature type="compositionally biased region" description="Polar residues" evidence="2">
    <location>
        <begin position="1"/>
        <end position="11"/>
    </location>
</feature>
<evidence type="ECO:0000313" key="5">
    <source>
        <dbReference type="Proteomes" id="UP001375743"/>
    </source>
</evidence>
<dbReference type="InterPro" id="IPR037914">
    <property type="entry name" value="SpoVT-AbrB_sf"/>
</dbReference>
<evidence type="ECO:0000256" key="1">
    <source>
        <dbReference type="PROSITE-ProRule" id="PRU01076"/>
    </source>
</evidence>
<dbReference type="PROSITE" id="PS51740">
    <property type="entry name" value="SPOVT_ABRB"/>
    <property type="match status" value="1"/>
</dbReference>
<feature type="region of interest" description="Disordered" evidence="2">
    <location>
        <begin position="1"/>
        <end position="20"/>
    </location>
</feature>
<keyword evidence="1 4" id="KW-0238">DNA-binding</keyword>
<proteinExistence type="predicted"/>
<dbReference type="SMART" id="SM00966">
    <property type="entry name" value="SpoVT_AbrB"/>
    <property type="match status" value="1"/>
</dbReference>
<organism evidence="4 5">
    <name type="scientific">Benzoatithermus flavus</name>
    <dbReference type="NCBI Taxonomy" id="3108223"/>
    <lineage>
        <taxon>Bacteria</taxon>
        <taxon>Pseudomonadati</taxon>
        <taxon>Pseudomonadota</taxon>
        <taxon>Alphaproteobacteria</taxon>
        <taxon>Geminicoccales</taxon>
        <taxon>Geminicoccaceae</taxon>
        <taxon>Benzoatithermus</taxon>
    </lineage>
</organism>
<dbReference type="GO" id="GO:0003677">
    <property type="term" value="F:DNA binding"/>
    <property type="evidence" value="ECO:0007669"/>
    <property type="project" value="UniProtKB-KW"/>
</dbReference>
<dbReference type="RefSeq" id="WP_418158923.1">
    <property type="nucleotide sequence ID" value="NZ_JBBLZC010000006.1"/>
</dbReference>